<evidence type="ECO:0000256" key="2">
    <source>
        <dbReference type="ARBA" id="ARBA00009533"/>
    </source>
</evidence>
<comment type="catalytic activity">
    <reaction evidence="6 9">
        <text>L-glutamate + H(+) = 4-aminobutanoate + CO2</text>
        <dbReference type="Rhea" id="RHEA:17785"/>
        <dbReference type="ChEBI" id="CHEBI:15378"/>
        <dbReference type="ChEBI" id="CHEBI:16526"/>
        <dbReference type="ChEBI" id="CHEBI:29985"/>
        <dbReference type="ChEBI" id="CHEBI:59888"/>
        <dbReference type="EC" id="4.1.1.15"/>
    </reaction>
</comment>
<comment type="similarity">
    <text evidence="2 8">Belongs to the group II decarboxylase family.</text>
</comment>
<evidence type="ECO:0000256" key="10">
    <source>
        <dbReference type="SAM" id="MobiDB-lite"/>
    </source>
</evidence>
<dbReference type="Gene3D" id="3.90.1150.160">
    <property type="match status" value="1"/>
</dbReference>
<dbReference type="InterPro" id="IPR002129">
    <property type="entry name" value="PyrdxlP-dep_de-COase"/>
</dbReference>
<dbReference type="EC" id="4.1.1.15" evidence="3 9"/>
<evidence type="ECO:0000256" key="6">
    <source>
        <dbReference type="ARBA" id="ARBA00048868"/>
    </source>
</evidence>
<keyword evidence="4 7" id="KW-0663">Pyridoxal phosphate</keyword>
<dbReference type="InterPro" id="IPR010107">
    <property type="entry name" value="Glutamate_decarboxylase"/>
</dbReference>
<dbReference type="STRING" id="77020.A0A0M8MUE5"/>
<comment type="caution">
    <text evidence="11">The sequence shown here is derived from an EMBL/GenBank/DDBJ whole genome shotgun (WGS) entry which is preliminary data.</text>
</comment>
<dbReference type="InterPro" id="IPR015421">
    <property type="entry name" value="PyrdxlP-dep_Trfase_major"/>
</dbReference>
<dbReference type="SUPFAM" id="SSF53383">
    <property type="entry name" value="PLP-dependent transferases"/>
    <property type="match status" value="1"/>
</dbReference>
<gene>
    <name evidence="11" type="ORF">Malapachy_1760</name>
</gene>
<dbReference type="VEuPathDB" id="FungiDB:Malapachy_1760"/>
<dbReference type="Proteomes" id="UP000037751">
    <property type="component" value="Unassembled WGS sequence"/>
</dbReference>
<evidence type="ECO:0000256" key="5">
    <source>
        <dbReference type="ARBA" id="ARBA00023239"/>
    </source>
</evidence>
<evidence type="ECO:0000256" key="3">
    <source>
        <dbReference type="ARBA" id="ARBA00012421"/>
    </source>
</evidence>
<dbReference type="GO" id="GO:0005829">
    <property type="term" value="C:cytosol"/>
    <property type="evidence" value="ECO:0007669"/>
    <property type="project" value="TreeGrafter"/>
</dbReference>
<dbReference type="GO" id="GO:0030170">
    <property type="term" value="F:pyridoxal phosphate binding"/>
    <property type="evidence" value="ECO:0007669"/>
    <property type="project" value="InterPro"/>
</dbReference>
<organism evidence="11 12">
    <name type="scientific">Malassezia pachydermatis</name>
    <dbReference type="NCBI Taxonomy" id="77020"/>
    <lineage>
        <taxon>Eukaryota</taxon>
        <taxon>Fungi</taxon>
        <taxon>Dikarya</taxon>
        <taxon>Basidiomycota</taxon>
        <taxon>Ustilaginomycotina</taxon>
        <taxon>Malasseziomycetes</taxon>
        <taxon>Malasseziales</taxon>
        <taxon>Malasseziaceae</taxon>
        <taxon>Malassezia</taxon>
    </lineage>
</organism>
<comment type="cofactor">
    <cofactor evidence="1 7 8">
        <name>pyridoxal 5'-phosphate</name>
        <dbReference type="ChEBI" id="CHEBI:597326"/>
    </cofactor>
</comment>
<dbReference type="GO" id="GO:0006538">
    <property type="term" value="P:L-glutamate catabolic process"/>
    <property type="evidence" value="ECO:0007669"/>
    <property type="project" value="TreeGrafter"/>
</dbReference>
<proteinExistence type="inferred from homology"/>
<accession>A0A0M8MUE5</accession>
<dbReference type="GeneID" id="28728132"/>
<evidence type="ECO:0000256" key="4">
    <source>
        <dbReference type="ARBA" id="ARBA00022898"/>
    </source>
</evidence>
<evidence type="ECO:0000313" key="12">
    <source>
        <dbReference type="Proteomes" id="UP000037751"/>
    </source>
</evidence>
<keyword evidence="12" id="KW-1185">Reference proteome</keyword>
<dbReference type="GO" id="GO:0004351">
    <property type="term" value="F:glutamate decarboxylase activity"/>
    <property type="evidence" value="ECO:0007669"/>
    <property type="project" value="UniProtKB-EC"/>
</dbReference>
<feature type="region of interest" description="Disordered" evidence="10">
    <location>
        <begin position="516"/>
        <end position="560"/>
    </location>
</feature>
<dbReference type="OrthoDB" id="5152799at2759"/>
<dbReference type="FunFam" id="3.40.640.10:FF:000017">
    <property type="entry name" value="Glutamate decarboxylase"/>
    <property type="match status" value="1"/>
</dbReference>
<evidence type="ECO:0000256" key="1">
    <source>
        <dbReference type="ARBA" id="ARBA00001933"/>
    </source>
</evidence>
<evidence type="ECO:0000256" key="7">
    <source>
        <dbReference type="PIRSR" id="PIRSR602129-50"/>
    </source>
</evidence>
<sequence>MLSLSVDPEEYVQLAQSEEAQQALVRARHGETSEPVYHLPHAGRYDTEPIPKFRLPEHGISAKDAYELIKNDLQLDGKPALNLASFVHTWMPEEATRLMTETIGVNLCDQDEYPATMAIHARCISILSDLWKAPKSETKDGKRLAALGTATTGSSEAIMLGLLAAKRRWQNKRKAEGKDIHNPGPNLVFGSNVQVAIEKFARYWDVEERSVDVDESTNYCLDPKRAMEKVDENTIAVVVILGSTYTGHYEPVEEMAQLLDEYQEKTGIDVPIHVDGASGAMVAPFATPEHRWSFEIPRVASINTSGHKFGLVYPGIGWIVFRSADLVPEDLVFELHYLGSVEYSFGLNFSRPAAPMIGQMFNFIQLGQEGFRAVMEADLKNARLLSRALEYSGLFTVVSECHHPATKKVEHTTEASKYKPSLPVVSFHWTDELRREYPRMEQAKLQTLLRSKGWIVPNYELPPRLETVQILRVVVRESVTENMVDTLVKDIIGFTRVLIEDQRKIQKAIDKIVTSGDESAHTKLEHRRERHRRIHRRNEESLRTAPHGHGRRGKGFSSQC</sequence>
<dbReference type="Gene3D" id="3.40.640.10">
    <property type="entry name" value="Type I PLP-dependent aspartate aminotransferase-like (Major domain)"/>
    <property type="match status" value="1"/>
</dbReference>
<dbReference type="InterPro" id="IPR015424">
    <property type="entry name" value="PyrdxlP-dep_Trfase"/>
</dbReference>
<keyword evidence="9" id="KW-0210">Decarboxylase</keyword>
<dbReference type="RefSeq" id="XP_017991433.1">
    <property type="nucleotide sequence ID" value="XM_018136257.1"/>
</dbReference>
<evidence type="ECO:0000256" key="9">
    <source>
        <dbReference type="RuleBase" id="RU361171"/>
    </source>
</evidence>
<dbReference type="EMBL" id="LGAV01000005">
    <property type="protein sequence ID" value="KOS13801.1"/>
    <property type="molecule type" value="Genomic_DNA"/>
</dbReference>
<name>A0A0M8MUE5_9BASI</name>
<feature type="modified residue" description="N6-(pyridoxal phosphate)lysine" evidence="7">
    <location>
        <position position="308"/>
    </location>
</feature>
<dbReference type="AlphaFoldDB" id="A0A0M8MUE5"/>
<dbReference type="Gene3D" id="4.10.280.50">
    <property type="match status" value="1"/>
</dbReference>
<evidence type="ECO:0000256" key="8">
    <source>
        <dbReference type="RuleBase" id="RU000382"/>
    </source>
</evidence>
<protein>
    <recommendedName>
        <fullName evidence="3 9">Glutamate decarboxylase</fullName>
        <ecNumber evidence="3 9">4.1.1.15</ecNumber>
    </recommendedName>
</protein>
<reference evidence="11 12" key="1">
    <citation type="submission" date="2015-07" db="EMBL/GenBank/DDBJ databases">
        <title>Draft Genome Sequence of Malassezia furfur CBS1878 and Malassezia pachydermatis CBS1879.</title>
        <authorList>
            <person name="Triana S."/>
            <person name="Ohm R."/>
            <person name="Gonzalez A."/>
            <person name="DeCock H."/>
            <person name="Restrepo S."/>
            <person name="Celis A."/>
        </authorList>
    </citation>
    <scope>NUCLEOTIDE SEQUENCE [LARGE SCALE GENOMIC DNA]</scope>
    <source>
        <strain evidence="11 12">CBS 1879</strain>
    </source>
</reference>
<dbReference type="Pfam" id="PF00282">
    <property type="entry name" value="Pyridoxal_deC"/>
    <property type="match status" value="1"/>
</dbReference>
<feature type="compositionally biased region" description="Basic and acidic residues" evidence="10">
    <location>
        <begin position="518"/>
        <end position="527"/>
    </location>
</feature>
<dbReference type="PANTHER" id="PTHR43321">
    <property type="entry name" value="GLUTAMATE DECARBOXYLASE"/>
    <property type="match status" value="1"/>
</dbReference>
<dbReference type="PANTHER" id="PTHR43321:SF3">
    <property type="entry name" value="GLUTAMATE DECARBOXYLASE"/>
    <property type="match status" value="1"/>
</dbReference>
<keyword evidence="5 8" id="KW-0456">Lyase</keyword>
<dbReference type="NCBIfam" id="TIGR01788">
    <property type="entry name" value="Glu-decarb-GAD"/>
    <property type="match status" value="1"/>
</dbReference>
<evidence type="ECO:0000313" key="11">
    <source>
        <dbReference type="EMBL" id="KOS13801.1"/>
    </source>
</evidence>